<keyword evidence="2 4" id="KW-0863">Zinc-finger</keyword>
<evidence type="ECO:0000256" key="2">
    <source>
        <dbReference type="ARBA" id="ARBA00022771"/>
    </source>
</evidence>
<evidence type="ECO:0000256" key="3">
    <source>
        <dbReference type="ARBA" id="ARBA00022833"/>
    </source>
</evidence>
<evidence type="ECO:0000259" key="6">
    <source>
        <dbReference type="PROSITE" id="PS50135"/>
    </source>
</evidence>
<dbReference type="PROSITE" id="PS50135">
    <property type="entry name" value="ZF_ZZ_2"/>
    <property type="match status" value="1"/>
</dbReference>
<keyword evidence="8" id="KW-1185">Reference proteome</keyword>
<keyword evidence="1" id="KW-0479">Metal-binding</keyword>
<proteinExistence type="predicted"/>
<dbReference type="Proteomes" id="UP001140562">
    <property type="component" value="Unassembled WGS sequence"/>
</dbReference>
<keyword evidence="3" id="KW-0862">Zinc</keyword>
<gene>
    <name evidence="7" type="ORF">N0V87_005695</name>
</gene>
<name>A0A9W8WXX3_9PLEO</name>
<evidence type="ECO:0000256" key="1">
    <source>
        <dbReference type="ARBA" id="ARBA00022723"/>
    </source>
</evidence>
<protein>
    <recommendedName>
        <fullName evidence="6">ZZ-type domain-containing protein</fullName>
    </recommendedName>
</protein>
<dbReference type="Pfam" id="PF00569">
    <property type="entry name" value="ZZ"/>
    <property type="match status" value="1"/>
</dbReference>
<organism evidence="7 8">
    <name type="scientific">Didymella glomerata</name>
    <dbReference type="NCBI Taxonomy" id="749621"/>
    <lineage>
        <taxon>Eukaryota</taxon>
        <taxon>Fungi</taxon>
        <taxon>Dikarya</taxon>
        <taxon>Ascomycota</taxon>
        <taxon>Pezizomycotina</taxon>
        <taxon>Dothideomycetes</taxon>
        <taxon>Pleosporomycetidae</taxon>
        <taxon>Pleosporales</taxon>
        <taxon>Pleosporineae</taxon>
        <taxon>Didymellaceae</taxon>
        <taxon>Didymella</taxon>
    </lineage>
</organism>
<evidence type="ECO:0000256" key="4">
    <source>
        <dbReference type="PROSITE-ProRule" id="PRU00228"/>
    </source>
</evidence>
<dbReference type="EMBL" id="JAPEUV010000054">
    <property type="protein sequence ID" value="KAJ4335974.1"/>
    <property type="molecule type" value="Genomic_DNA"/>
</dbReference>
<evidence type="ECO:0000313" key="7">
    <source>
        <dbReference type="EMBL" id="KAJ4335974.1"/>
    </source>
</evidence>
<comment type="caution">
    <text evidence="7">The sequence shown here is derived from an EMBL/GenBank/DDBJ whole genome shotgun (WGS) entry which is preliminary data.</text>
</comment>
<evidence type="ECO:0000256" key="5">
    <source>
        <dbReference type="SAM" id="MobiDB-lite"/>
    </source>
</evidence>
<evidence type="ECO:0000313" key="8">
    <source>
        <dbReference type="Proteomes" id="UP001140562"/>
    </source>
</evidence>
<reference evidence="7" key="1">
    <citation type="submission" date="2022-10" db="EMBL/GenBank/DDBJ databases">
        <title>Tapping the CABI collections for fungal endophytes: first genome assemblies for Collariella, Neodidymelliopsis, Ascochyta clinopodiicola, Didymella pomorum, Didymosphaeria variabile, Neocosmospora piperis and Neocucurbitaria cava.</title>
        <authorList>
            <person name="Hill R."/>
        </authorList>
    </citation>
    <scope>NUCLEOTIDE SEQUENCE</scope>
    <source>
        <strain evidence="7">IMI 360193</strain>
    </source>
</reference>
<dbReference type="Gene3D" id="3.30.60.90">
    <property type="match status" value="1"/>
</dbReference>
<sequence length="424" mass="46906">MSSLPEVVIGDIPPSVKAPSDPIALAAYLEEHRQVPYPPQWRLGPVIKKYHAQTSIKANSDWLDTPESSAWLTQRRSEKSSVSPSVAFSFNFKKIGGKYRDPRFSWVMQCNNNESETKKRESTWSYELRLDLRSGVRKTEILNPSGGKLNILTTYVHASNYDSLRFVANDGRSYIWVSHMPLSSSNGRRYDVLRHALFVANNTNIDPLYGEIVADHTYWDGFDDDHRVHEDIICMECQTKPIVGQRWKCKTCPDHNICGLCHLNGAQSSIEPGCKLSLTCLPDETLTIRSPAVSHALVIASLQVLKDWQKDQIRKYRSKDPWGFMNTEEEARQHDLGRLSYWRGSDLGKKHLDAPLRVRSRSETGEAMQNPNGIGTALGGLADAGLALAARGQQGGYEGHHGGHHHTYAGDGGGGGGDGGGGGG</sequence>
<dbReference type="SUPFAM" id="SSF57850">
    <property type="entry name" value="RING/U-box"/>
    <property type="match status" value="1"/>
</dbReference>
<dbReference type="InterPro" id="IPR043145">
    <property type="entry name" value="Znf_ZZ_sf"/>
</dbReference>
<dbReference type="AlphaFoldDB" id="A0A9W8WXX3"/>
<dbReference type="InterPro" id="IPR000433">
    <property type="entry name" value="Znf_ZZ"/>
</dbReference>
<dbReference type="OrthoDB" id="661148at2759"/>
<accession>A0A9W8WXX3</accession>
<feature type="compositionally biased region" description="Gly residues" evidence="5">
    <location>
        <begin position="410"/>
        <end position="424"/>
    </location>
</feature>
<feature type="domain" description="ZZ-type" evidence="6">
    <location>
        <begin position="229"/>
        <end position="288"/>
    </location>
</feature>
<dbReference type="GO" id="GO:0008270">
    <property type="term" value="F:zinc ion binding"/>
    <property type="evidence" value="ECO:0007669"/>
    <property type="project" value="UniProtKB-KW"/>
</dbReference>
<feature type="region of interest" description="Disordered" evidence="5">
    <location>
        <begin position="395"/>
        <end position="424"/>
    </location>
</feature>
<dbReference type="SMART" id="SM00291">
    <property type="entry name" value="ZnF_ZZ"/>
    <property type="match status" value="1"/>
</dbReference>